<dbReference type="SUPFAM" id="SSF54236">
    <property type="entry name" value="Ubiquitin-like"/>
    <property type="match status" value="1"/>
</dbReference>
<dbReference type="RefSeq" id="XP_020844454.1">
    <property type="nucleotide sequence ID" value="XM_020988795.1"/>
</dbReference>
<evidence type="ECO:0000259" key="7">
    <source>
        <dbReference type="PROSITE" id="PS50053"/>
    </source>
</evidence>
<dbReference type="CDD" id="cd01806">
    <property type="entry name" value="Ubl_NEDD8"/>
    <property type="match status" value="1"/>
</dbReference>
<name>A0A6P5KHH1_PHACI</name>
<dbReference type="SMART" id="SM00213">
    <property type="entry name" value="UBQ"/>
    <property type="match status" value="1"/>
</dbReference>
<comment type="similarity">
    <text evidence="1">Belongs to the ubiquitin family.</text>
</comment>
<gene>
    <name evidence="9" type="primary">LOC110209995</name>
</gene>
<dbReference type="InterPro" id="IPR038738">
    <property type="entry name" value="Nedd8-like"/>
</dbReference>
<sequence length="226" mass="25476">MPGRQWFSRGNQEKPQQAPQAVVLLAWLSHNPTHIIWPSVFFQLITCTWSWLRPGTTERMNQQGPAGPFTQRAGVVNLPISAPFIKNRIDATFQLDQNFILLQIQGTFGAKIGSSPPMPALEDYGQRGAGERRQRQQQQQFIHKKLGYRGKMLTGKEIEIDVEPTDKVERIKERVEEKEGIPPQKQRLIYSGKQMNDKKTAADCKIQEGSVLHLVLPLRGGGGLGQ</sequence>
<dbReference type="InterPro" id="IPR019954">
    <property type="entry name" value="Ubiquitin_CS"/>
</dbReference>
<dbReference type="InParanoid" id="A0A6P5KHH1"/>
<evidence type="ECO:0000256" key="5">
    <source>
        <dbReference type="ARBA" id="ARBA00046971"/>
    </source>
</evidence>
<dbReference type="PRINTS" id="PR00348">
    <property type="entry name" value="UBIQUITIN"/>
</dbReference>
<feature type="domain" description="Ubiquitin-like" evidence="7">
    <location>
        <begin position="151"/>
        <end position="221"/>
    </location>
</feature>
<dbReference type="Pfam" id="PF00240">
    <property type="entry name" value="ubiquitin"/>
    <property type="match status" value="1"/>
</dbReference>
<evidence type="ECO:0000256" key="2">
    <source>
        <dbReference type="ARBA" id="ARBA00022786"/>
    </source>
</evidence>
<dbReference type="FunFam" id="3.10.20.90:FF:000023">
    <property type="entry name" value="NEDD8 protein"/>
    <property type="match status" value="1"/>
</dbReference>
<dbReference type="AlphaFoldDB" id="A0A6P5KHH1"/>
<dbReference type="Gene3D" id="3.10.20.90">
    <property type="entry name" value="Phosphatidylinositol 3-kinase Catalytic Subunit, Chain A, domain 1"/>
    <property type="match status" value="1"/>
</dbReference>
<comment type="subunit">
    <text evidence="5">Interacts with AHR; interaction is direct. Interacts with NUB1; interaction is direct. Interacts with ESR1.</text>
</comment>
<evidence type="ECO:0000256" key="4">
    <source>
        <dbReference type="ARBA" id="ARBA00045599"/>
    </source>
</evidence>
<dbReference type="KEGG" id="pcw:110209995"/>
<protein>
    <recommendedName>
        <fullName evidence="6">Ubiquitin-like protein NEDD8</fullName>
    </recommendedName>
    <alternativeName>
        <fullName evidence="3">Neddylin</fullName>
    </alternativeName>
</protein>
<evidence type="ECO:0000256" key="1">
    <source>
        <dbReference type="ARBA" id="ARBA00008430"/>
    </source>
</evidence>
<evidence type="ECO:0000313" key="9">
    <source>
        <dbReference type="RefSeq" id="XP_020844454.1"/>
    </source>
</evidence>
<reference evidence="9" key="1">
    <citation type="submission" date="2025-08" db="UniProtKB">
        <authorList>
            <consortium name="RefSeq"/>
        </authorList>
    </citation>
    <scope>IDENTIFICATION</scope>
    <source>
        <tissue evidence="9">Spleen</tissue>
    </source>
</reference>
<comment type="function">
    <text evidence="4">Ubiquitin-like protein which plays an important role in cell cycle control and embryogenesis via its conjugation to a limited number of cellular proteins, such as cullins or p53/TP53. Attachment of NEDD8 to cullins is critical for the recruitment of E2 to the cullin-RING-based E3 ubiquitin-protein ligase complex, thus facilitating polyubiquitination and proteasomal degradation of cyclins and other regulatory proteins. Attachment of NEDD8 to p53/TP53 inhibits p53/TP53 transcriptional activity. Covalent attachment to its substrates requires prior activation by the E1 complex UBE1C-APPBP1 and linkage to the E2 enzyme UBE2M.</text>
</comment>
<dbReference type="PROSITE" id="PS50053">
    <property type="entry name" value="UBIQUITIN_2"/>
    <property type="match status" value="1"/>
</dbReference>
<evidence type="ECO:0000313" key="8">
    <source>
        <dbReference type="Proteomes" id="UP000515140"/>
    </source>
</evidence>
<dbReference type="InterPro" id="IPR050158">
    <property type="entry name" value="Ubiquitin_ubiquitin-like"/>
</dbReference>
<dbReference type="InterPro" id="IPR000626">
    <property type="entry name" value="Ubiquitin-like_dom"/>
</dbReference>
<evidence type="ECO:0000256" key="3">
    <source>
        <dbReference type="ARBA" id="ARBA00029788"/>
    </source>
</evidence>
<proteinExistence type="inferred from homology"/>
<organism evidence="8 9">
    <name type="scientific">Phascolarctos cinereus</name>
    <name type="common">Koala</name>
    <dbReference type="NCBI Taxonomy" id="38626"/>
    <lineage>
        <taxon>Eukaryota</taxon>
        <taxon>Metazoa</taxon>
        <taxon>Chordata</taxon>
        <taxon>Craniata</taxon>
        <taxon>Vertebrata</taxon>
        <taxon>Euteleostomi</taxon>
        <taxon>Mammalia</taxon>
        <taxon>Metatheria</taxon>
        <taxon>Diprotodontia</taxon>
        <taxon>Phascolarctidae</taxon>
        <taxon>Phascolarctos</taxon>
    </lineage>
</organism>
<dbReference type="InterPro" id="IPR019956">
    <property type="entry name" value="Ubiquitin_dom"/>
</dbReference>
<keyword evidence="2" id="KW-0833">Ubl conjugation pathway</keyword>
<dbReference type="PANTHER" id="PTHR10666">
    <property type="entry name" value="UBIQUITIN"/>
    <property type="match status" value="1"/>
</dbReference>
<evidence type="ECO:0000256" key="6">
    <source>
        <dbReference type="ARBA" id="ARBA00049766"/>
    </source>
</evidence>
<dbReference type="InterPro" id="IPR029071">
    <property type="entry name" value="Ubiquitin-like_domsf"/>
</dbReference>
<dbReference type="Proteomes" id="UP000515140">
    <property type="component" value="Unplaced"/>
</dbReference>
<dbReference type="GeneID" id="110209995"/>
<accession>A0A6P5KHH1</accession>
<dbReference type="PROSITE" id="PS00299">
    <property type="entry name" value="UBIQUITIN_1"/>
    <property type="match status" value="1"/>
</dbReference>
<keyword evidence="8" id="KW-1185">Reference proteome</keyword>